<feature type="transmembrane region" description="Helical" evidence="1">
    <location>
        <begin position="229"/>
        <end position="249"/>
    </location>
</feature>
<keyword evidence="1" id="KW-0812">Transmembrane</keyword>
<feature type="transmembrane region" description="Helical" evidence="1">
    <location>
        <begin position="57"/>
        <end position="80"/>
    </location>
</feature>
<protein>
    <submittedName>
        <fullName evidence="2">Uncharacterized protein</fullName>
    </submittedName>
</protein>
<keyword evidence="1" id="KW-0472">Membrane</keyword>
<reference evidence="2 3" key="1">
    <citation type="submission" date="2014-04" db="EMBL/GenBank/DDBJ databases">
        <title>Evolutionary Origins and Diversification of the Mycorrhizal Mutualists.</title>
        <authorList>
            <consortium name="DOE Joint Genome Institute"/>
            <consortium name="Mycorrhizal Genomics Consortium"/>
            <person name="Kohler A."/>
            <person name="Kuo A."/>
            <person name="Nagy L.G."/>
            <person name="Floudas D."/>
            <person name="Copeland A."/>
            <person name="Barry K.W."/>
            <person name="Cichocki N."/>
            <person name="Veneault-Fourrey C."/>
            <person name="LaButti K."/>
            <person name="Lindquist E.A."/>
            <person name="Lipzen A."/>
            <person name="Lundell T."/>
            <person name="Morin E."/>
            <person name="Murat C."/>
            <person name="Riley R."/>
            <person name="Ohm R."/>
            <person name="Sun H."/>
            <person name="Tunlid A."/>
            <person name="Henrissat B."/>
            <person name="Grigoriev I.V."/>
            <person name="Hibbett D.S."/>
            <person name="Martin F."/>
        </authorList>
    </citation>
    <scope>NUCLEOTIDE SEQUENCE [LARGE SCALE GENOMIC DNA]</scope>
    <source>
        <strain evidence="2 3">FD-317 M1</strain>
    </source>
</reference>
<keyword evidence="3" id="KW-1185">Reference proteome</keyword>
<feature type="transmembrane region" description="Helical" evidence="1">
    <location>
        <begin position="146"/>
        <end position="167"/>
    </location>
</feature>
<name>A0A0D0C2T3_9AGAR</name>
<proteinExistence type="predicted"/>
<dbReference type="OrthoDB" id="2744793at2759"/>
<dbReference type="EMBL" id="KN834796">
    <property type="protein sequence ID" value="KIK56619.1"/>
    <property type="molecule type" value="Genomic_DNA"/>
</dbReference>
<evidence type="ECO:0000256" key="1">
    <source>
        <dbReference type="SAM" id="Phobius"/>
    </source>
</evidence>
<sequence length="296" mass="32918">MSANDLAVILGLGAVIKHTVIGYIIVSILFGLYIGASGFAIYFIMNRLQNWPQQIALSIQLCLSAVTICTFLTACAGGFLEVQMILIETNNSNSLGERAAAYDASKVPVLLSFKNINALSGHINVLIGDILVFWRAWAIWHGNKFVQWMLIIFALSNAVFIILSTVWNWNLSDASDETFGSVFKYTVFLFFSLISNIFVTLAIAYRAWTTDMFGNHYPSPLGRTQVQKVILFMVESGMIFCILQIAYYAMAMVALTKNQTDFSPSYDLIVKQLGAMILPFYPTLVFIVSYLIGRSG</sequence>
<evidence type="ECO:0000313" key="2">
    <source>
        <dbReference type="EMBL" id="KIK56619.1"/>
    </source>
</evidence>
<organism evidence="2 3">
    <name type="scientific">Collybiopsis luxurians FD-317 M1</name>
    <dbReference type="NCBI Taxonomy" id="944289"/>
    <lineage>
        <taxon>Eukaryota</taxon>
        <taxon>Fungi</taxon>
        <taxon>Dikarya</taxon>
        <taxon>Basidiomycota</taxon>
        <taxon>Agaricomycotina</taxon>
        <taxon>Agaricomycetes</taxon>
        <taxon>Agaricomycetidae</taxon>
        <taxon>Agaricales</taxon>
        <taxon>Marasmiineae</taxon>
        <taxon>Omphalotaceae</taxon>
        <taxon>Collybiopsis</taxon>
        <taxon>Collybiopsis luxurians</taxon>
    </lineage>
</organism>
<accession>A0A0D0C2T3</accession>
<feature type="transmembrane region" description="Helical" evidence="1">
    <location>
        <begin position="269"/>
        <end position="292"/>
    </location>
</feature>
<feature type="transmembrane region" description="Helical" evidence="1">
    <location>
        <begin position="187"/>
        <end position="208"/>
    </location>
</feature>
<dbReference type="HOGENOM" id="CLU_1008503_0_0_1"/>
<keyword evidence="1" id="KW-1133">Transmembrane helix</keyword>
<feature type="transmembrane region" description="Helical" evidence="1">
    <location>
        <begin position="20"/>
        <end position="45"/>
    </location>
</feature>
<feature type="transmembrane region" description="Helical" evidence="1">
    <location>
        <begin position="116"/>
        <end position="134"/>
    </location>
</feature>
<gene>
    <name evidence="2" type="ORF">GYMLUDRAFT_779478</name>
</gene>
<dbReference type="Proteomes" id="UP000053593">
    <property type="component" value="Unassembled WGS sequence"/>
</dbReference>
<evidence type="ECO:0000313" key="3">
    <source>
        <dbReference type="Proteomes" id="UP000053593"/>
    </source>
</evidence>
<dbReference type="AlphaFoldDB" id="A0A0D0C2T3"/>